<comment type="caution">
    <text evidence="4">The sequence shown here is derived from an EMBL/GenBank/DDBJ whole genome shotgun (WGS) entry which is preliminary data.</text>
</comment>
<evidence type="ECO:0000259" key="3">
    <source>
        <dbReference type="Pfam" id="PF20152"/>
    </source>
</evidence>
<reference evidence="4 5" key="1">
    <citation type="journal article" date="2011" name="J. Gen. Appl. Microbiol.">
        <title>Draft genome sequencing of the enigmatic basidiomycete Mixia osmundae.</title>
        <authorList>
            <person name="Nishida H."/>
            <person name="Nagatsuka Y."/>
            <person name="Sugiyama J."/>
        </authorList>
    </citation>
    <scope>NUCLEOTIDE SEQUENCE [LARGE SCALE GENOMIC DNA]</scope>
    <source>
        <strain evidence="5">CBS 9802 / IAM 14324 / JCM 22182 / KY 12970</strain>
    </source>
</reference>
<dbReference type="InterPro" id="IPR045339">
    <property type="entry name" value="DUF6534"/>
</dbReference>
<gene>
    <name evidence="4" type="primary">Mo06600</name>
    <name evidence="4" type="ORF">E5Q_06600</name>
</gene>
<dbReference type="PANTHER" id="PTHR40465">
    <property type="entry name" value="CHROMOSOME 1, WHOLE GENOME SHOTGUN SEQUENCE"/>
    <property type="match status" value="1"/>
</dbReference>
<proteinExistence type="predicted"/>
<dbReference type="HOGENOM" id="CLU_842216_0_0_1"/>
<sequence>MKWHSRSTALAAAQVSADLPSLRSFVIAALISTLLAGVTAQQLITYFSRSYYDSPLLKLVVVTTSLLSWTDYLFTLITLDTWLIVDEGDYAALNHFGLPFALHAALIGAIAAACQSFYAWRIYILSRRAPFSPVLIILLALASLGSGAATTFHLLQAGTFNKSHATPLIKALQSMVPCRLRSQASEGEEVTRFFKRLVRIAIETNLLTFCLAFAAGVLFITETPRYVYLPLPFIIGRVYEATLLYTVNSRIVMSPATPTTSSGTPMPIMEPVKPVPNKDYIQLVSRMKRQEEKLRDALNRDSEEFGARQYRRPSTTSGEMEASIRVKAFQ</sequence>
<dbReference type="OrthoDB" id="3263055at2759"/>
<feature type="transmembrane region" description="Helical" evidence="2">
    <location>
        <begin position="132"/>
        <end position="155"/>
    </location>
</feature>
<feature type="transmembrane region" description="Helical" evidence="2">
    <location>
        <begin position="59"/>
        <end position="84"/>
    </location>
</feature>
<keyword evidence="2" id="KW-0812">Transmembrane</keyword>
<evidence type="ECO:0000313" key="4">
    <source>
        <dbReference type="EMBL" id="GAA99896.1"/>
    </source>
</evidence>
<dbReference type="AlphaFoldDB" id="G7EAN6"/>
<dbReference type="STRING" id="764103.G7EAN6"/>
<evidence type="ECO:0000313" key="5">
    <source>
        <dbReference type="Proteomes" id="UP000009131"/>
    </source>
</evidence>
<feature type="region of interest" description="Disordered" evidence="1">
    <location>
        <begin position="295"/>
        <end position="330"/>
    </location>
</feature>
<organism evidence="4 5">
    <name type="scientific">Mixia osmundae (strain CBS 9802 / IAM 14324 / JCM 22182 / KY 12970)</name>
    <dbReference type="NCBI Taxonomy" id="764103"/>
    <lineage>
        <taxon>Eukaryota</taxon>
        <taxon>Fungi</taxon>
        <taxon>Dikarya</taxon>
        <taxon>Basidiomycota</taxon>
        <taxon>Pucciniomycotina</taxon>
        <taxon>Mixiomycetes</taxon>
        <taxon>Mixiales</taxon>
        <taxon>Mixiaceae</taxon>
        <taxon>Mixia</taxon>
    </lineage>
</organism>
<keyword evidence="2" id="KW-1133">Transmembrane helix</keyword>
<dbReference type="eggNOG" id="ENOG502S3SS">
    <property type="taxonomic scope" value="Eukaryota"/>
</dbReference>
<feature type="domain" description="DUF6534" evidence="3">
    <location>
        <begin position="184"/>
        <end position="250"/>
    </location>
</feature>
<dbReference type="InParanoid" id="G7EAN6"/>
<dbReference type="Proteomes" id="UP000009131">
    <property type="component" value="Unassembled WGS sequence"/>
</dbReference>
<name>G7EAN6_MIXOS</name>
<reference evidence="4 5" key="2">
    <citation type="journal article" date="2012" name="Open Biol.">
        <title>Characteristics of nucleosomes and linker DNA regions on the genome of the basidiomycete Mixia osmundae revealed by mono- and dinucleosome mapping.</title>
        <authorList>
            <person name="Nishida H."/>
            <person name="Kondo S."/>
            <person name="Matsumoto T."/>
            <person name="Suzuki Y."/>
            <person name="Yoshikawa H."/>
            <person name="Taylor T.D."/>
            <person name="Sugiyama J."/>
        </authorList>
    </citation>
    <scope>NUCLEOTIDE SEQUENCE [LARGE SCALE GENOMIC DNA]</scope>
    <source>
        <strain evidence="5">CBS 9802 / IAM 14324 / JCM 22182 / KY 12970</strain>
    </source>
</reference>
<feature type="transmembrane region" description="Helical" evidence="2">
    <location>
        <begin position="27"/>
        <end position="47"/>
    </location>
</feature>
<dbReference type="PANTHER" id="PTHR40465:SF1">
    <property type="entry name" value="DUF6534 DOMAIN-CONTAINING PROTEIN"/>
    <property type="match status" value="1"/>
</dbReference>
<keyword evidence="2" id="KW-0472">Membrane</keyword>
<dbReference type="Pfam" id="PF20152">
    <property type="entry name" value="DUF6534"/>
    <property type="match status" value="1"/>
</dbReference>
<keyword evidence="5" id="KW-1185">Reference proteome</keyword>
<protein>
    <recommendedName>
        <fullName evidence="3">DUF6534 domain-containing protein</fullName>
    </recommendedName>
</protein>
<feature type="transmembrane region" description="Helical" evidence="2">
    <location>
        <begin position="96"/>
        <end position="120"/>
    </location>
</feature>
<feature type="compositionally biased region" description="Basic and acidic residues" evidence="1">
    <location>
        <begin position="295"/>
        <end position="306"/>
    </location>
</feature>
<accession>G7EAN6</accession>
<evidence type="ECO:0000256" key="1">
    <source>
        <dbReference type="SAM" id="MobiDB-lite"/>
    </source>
</evidence>
<feature type="transmembrane region" description="Helical" evidence="2">
    <location>
        <begin position="200"/>
        <end position="220"/>
    </location>
</feature>
<dbReference type="EMBL" id="BABT02000243">
    <property type="protein sequence ID" value="GAA99896.1"/>
    <property type="molecule type" value="Genomic_DNA"/>
</dbReference>
<evidence type="ECO:0000256" key="2">
    <source>
        <dbReference type="SAM" id="Phobius"/>
    </source>
</evidence>